<dbReference type="Pfam" id="PF13431">
    <property type="entry name" value="TPR_17"/>
    <property type="match status" value="1"/>
</dbReference>
<dbReference type="SMART" id="SM00028">
    <property type="entry name" value="TPR"/>
    <property type="match status" value="3"/>
</dbReference>
<name>A0A841HU38_9GAMM</name>
<reference evidence="3 4" key="1">
    <citation type="submission" date="2020-08" db="EMBL/GenBank/DDBJ databases">
        <title>Genomic Encyclopedia of Type Strains, Phase IV (KMG-IV): sequencing the most valuable type-strain genomes for metagenomic binning, comparative biology and taxonomic classification.</title>
        <authorList>
            <person name="Goeker M."/>
        </authorList>
    </citation>
    <scope>NUCLEOTIDE SEQUENCE [LARGE SCALE GENOMIC DNA]</scope>
    <source>
        <strain evidence="3 4">DSM 26723</strain>
    </source>
</reference>
<dbReference type="Gene3D" id="3.90.70.10">
    <property type="entry name" value="Cysteine proteinases"/>
    <property type="match status" value="1"/>
</dbReference>
<dbReference type="InterPro" id="IPR039564">
    <property type="entry name" value="Peptidase_C39-like"/>
</dbReference>
<keyword evidence="4" id="KW-1185">Reference proteome</keyword>
<dbReference type="InterPro" id="IPR011990">
    <property type="entry name" value="TPR-like_helical_dom_sf"/>
</dbReference>
<evidence type="ECO:0000313" key="3">
    <source>
        <dbReference type="EMBL" id="MBB6096426.1"/>
    </source>
</evidence>
<dbReference type="RefSeq" id="WP_184335805.1">
    <property type="nucleotide sequence ID" value="NZ_JACHHZ010000007.1"/>
</dbReference>
<dbReference type="Pfam" id="PF13529">
    <property type="entry name" value="Peptidase_C39_2"/>
    <property type="match status" value="1"/>
</dbReference>
<dbReference type="InterPro" id="IPR039563">
    <property type="entry name" value="Peptidase_C39_single_dom"/>
</dbReference>
<evidence type="ECO:0000256" key="1">
    <source>
        <dbReference type="PROSITE-ProRule" id="PRU00339"/>
    </source>
</evidence>
<accession>A0A841HU38</accession>
<dbReference type="PROSITE" id="PS50005">
    <property type="entry name" value="TPR"/>
    <property type="match status" value="1"/>
</dbReference>
<proteinExistence type="predicted"/>
<keyword evidence="1" id="KW-0802">TPR repeat</keyword>
<comment type="caution">
    <text evidence="3">The sequence shown here is derived from an EMBL/GenBank/DDBJ whole genome shotgun (WGS) entry which is preliminary data.</text>
</comment>
<dbReference type="NCBIfam" id="NF033920">
    <property type="entry name" value="C39_PA2778_fam"/>
    <property type="match status" value="1"/>
</dbReference>
<dbReference type="AlphaFoldDB" id="A0A841HU38"/>
<feature type="repeat" description="TPR" evidence="1">
    <location>
        <begin position="231"/>
        <end position="264"/>
    </location>
</feature>
<gene>
    <name evidence="3" type="ORF">HNQ60_005348</name>
</gene>
<protein>
    <submittedName>
        <fullName evidence="3">Tetratricopeptide (TPR) repeat protein</fullName>
    </submittedName>
</protein>
<dbReference type="Proteomes" id="UP000588068">
    <property type="component" value="Unassembled WGS sequence"/>
</dbReference>
<dbReference type="Gene3D" id="1.25.40.10">
    <property type="entry name" value="Tetratricopeptide repeat domain"/>
    <property type="match status" value="1"/>
</dbReference>
<dbReference type="EMBL" id="JACHHZ010000007">
    <property type="protein sequence ID" value="MBB6096426.1"/>
    <property type="molecule type" value="Genomic_DNA"/>
</dbReference>
<dbReference type="SUPFAM" id="SSF48452">
    <property type="entry name" value="TPR-like"/>
    <property type="match status" value="1"/>
</dbReference>
<dbReference type="CDD" id="cd02549">
    <property type="entry name" value="Peptidase_C39A"/>
    <property type="match status" value="1"/>
</dbReference>
<feature type="domain" description="Peptidase C39-like" evidence="2">
    <location>
        <begin position="46"/>
        <end position="156"/>
    </location>
</feature>
<evidence type="ECO:0000259" key="2">
    <source>
        <dbReference type="Pfam" id="PF13529"/>
    </source>
</evidence>
<sequence length="323" mass="35123">MTPDDPPMLYRFIPFLFLALAGCVSHGPALNAIDRSLPERVELTETPFFPQEDYQCGPAALATVLRASGVDTTSEALVPEVYLPGRQGSLQTELIASTRTHGRLPYLLAPGIEDIAAELAAGRPVLVLQNLLLRSLPQWHYAVVVGYDRDEEQVILRSGTTQRLVMSTRKFQKTWALADRWALLPLQPGDAPARPDLDRYMAAAAGLEATGRVDAATASYTRAQSLWPQAALPWLGLANLAYARGDFPVAENAYVAAIERDPTNAAARNNLAETLARRGCVNDAKREIVRALEFAQGTSLEKDVMATATRLQGLRDEGTCPAS</sequence>
<dbReference type="InterPro" id="IPR019734">
    <property type="entry name" value="TPR_rpt"/>
</dbReference>
<organism evidence="3 4">
    <name type="scientific">Povalibacter uvarum</name>
    <dbReference type="NCBI Taxonomy" id="732238"/>
    <lineage>
        <taxon>Bacteria</taxon>
        <taxon>Pseudomonadati</taxon>
        <taxon>Pseudomonadota</taxon>
        <taxon>Gammaproteobacteria</taxon>
        <taxon>Steroidobacterales</taxon>
        <taxon>Steroidobacteraceae</taxon>
        <taxon>Povalibacter</taxon>
    </lineage>
</organism>
<evidence type="ECO:0000313" key="4">
    <source>
        <dbReference type="Proteomes" id="UP000588068"/>
    </source>
</evidence>